<name>A0A1H8L3B0_9PROT</name>
<dbReference type="RefSeq" id="WP_090315432.1">
    <property type="nucleotide sequence ID" value="NZ_FNOE01000002.1"/>
</dbReference>
<dbReference type="AlphaFoldDB" id="A0A1H8L3B0"/>
<accession>A0A1H8L3B0</accession>
<dbReference type="Proteomes" id="UP000198814">
    <property type="component" value="Unassembled WGS sequence"/>
</dbReference>
<evidence type="ECO:0000313" key="2">
    <source>
        <dbReference type="Proteomes" id="UP000198814"/>
    </source>
</evidence>
<dbReference type="OrthoDB" id="7064339at2"/>
<keyword evidence="2" id="KW-1185">Reference proteome</keyword>
<proteinExistence type="predicted"/>
<gene>
    <name evidence="1" type="ORF">SAMN05216333_10343</name>
</gene>
<sequence length="191" mass="21865">MNISDVRKILDRANRLSESAKTIQGGGSSWSHTFEDGVKTTYILNNVKPHIELEDEILNVFIWLWNMKDYFKGTLETRGYDPNKIEKLIDSDKKLTVCADIANGIKHGSLKNSRSGLYPKLGTLSYLVPSQSMQKLEFRGNEIEMDFKEFENIEIKMSVLDQSGNEIYQALSLIDHALNKWESIYAELQNV</sequence>
<protein>
    <submittedName>
        <fullName evidence="1">Uncharacterized protein</fullName>
    </submittedName>
</protein>
<evidence type="ECO:0000313" key="1">
    <source>
        <dbReference type="EMBL" id="SEN99613.1"/>
    </source>
</evidence>
<organism evidence="1 2">
    <name type="scientific">Nitrosomonas oligotropha</name>
    <dbReference type="NCBI Taxonomy" id="42354"/>
    <lineage>
        <taxon>Bacteria</taxon>
        <taxon>Pseudomonadati</taxon>
        <taxon>Pseudomonadota</taxon>
        <taxon>Betaproteobacteria</taxon>
        <taxon>Nitrosomonadales</taxon>
        <taxon>Nitrosomonadaceae</taxon>
        <taxon>Nitrosomonas</taxon>
    </lineage>
</organism>
<dbReference type="EMBL" id="FODO01000003">
    <property type="protein sequence ID" value="SEN99613.1"/>
    <property type="molecule type" value="Genomic_DNA"/>
</dbReference>
<reference evidence="2" key="1">
    <citation type="submission" date="2016-10" db="EMBL/GenBank/DDBJ databases">
        <authorList>
            <person name="Varghese N."/>
            <person name="Submissions S."/>
        </authorList>
    </citation>
    <scope>NUCLEOTIDE SEQUENCE [LARGE SCALE GENOMIC DNA]</scope>
    <source>
        <strain evidence="2">Nm76</strain>
    </source>
</reference>